<gene>
    <name evidence="2" type="primary">ga30355</name>
    <name evidence="2" type="ORF">PR202_ga30355</name>
</gene>
<feature type="compositionally biased region" description="Basic and acidic residues" evidence="1">
    <location>
        <begin position="137"/>
        <end position="157"/>
    </location>
</feature>
<comment type="caution">
    <text evidence="2">The sequence shown here is derived from an EMBL/GenBank/DDBJ whole genome shotgun (WGS) entry which is preliminary data.</text>
</comment>
<protein>
    <submittedName>
        <fullName evidence="2">Uncharacterized protein</fullName>
    </submittedName>
</protein>
<feature type="region of interest" description="Disordered" evidence="1">
    <location>
        <begin position="132"/>
        <end position="158"/>
    </location>
</feature>
<proteinExistence type="predicted"/>
<reference evidence="2" key="2">
    <citation type="submission" date="2021-12" db="EMBL/GenBank/DDBJ databases">
        <title>Resequencing data analysis of finger millet.</title>
        <authorList>
            <person name="Hatakeyama M."/>
            <person name="Aluri S."/>
            <person name="Balachadran M.T."/>
            <person name="Sivarajan S.R."/>
            <person name="Poveda L."/>
            <person name="Shimizu-Inatsugi R."/>
            <person name="Schlapbach R."/>
            <person name="Sreeman S.M."/>
            <person name="Shimizu K.K."/>
        </authorList>
    </citation>
    <scope>NUCLEOTIDE SEQUENCE</scope>
</reference>
<feature type="region of interest" description="Disordered" evidence="1">
    <location>
        <begin position="32"/>
        <end position="81"/>
    </location>
</feature>
<evidence type="ECO:0000256" key="1">
    <source>
        <dbReference type="SAM" id="MobiDB-lite"/>
    </source>
</evidence>
<keyword evidence="3" id="KW-1185">Reference proteome</keyword>
<evidence type="ECO:0000313" key="3">
    <source>
        <dbReference type="Proteomes" id="UP001054889"/>
    </source>
</evidence>
<dbReference type="EMBL" id="BQKI01000021">
    <property type="protein sequence ID" value="GJN12105.1"/>
    <property type="molecule type" value="Genomic_DNA"/>
</dbReference>
<accession>A0AAV5DPI7</accession>
<dbReference type="AlphaFoldDB" id="A0AAV5DPI7"/>
<organism evidence="2 3">
    <name type="scientific">Eleusine coracana subsp. coracana</name>
    <dbReference type="NCBI Taxonomy" id="191504"/>
    <lineage>
        <taxon>Eukaryota</taxon>
        <taxon>Viridiplantae</taxon>
        <taxon>Streptophyta</taxon>
        <taxon>Embryophyta</taxon>
        <taxon>Tracheophyta</taxon>
        <taxon>Spermatophyta</taxon>
        <taxon>Magnoliopsida</taxon>
        <taxon>Liliopsida</taxon>
        <taxon>Poales</taxon>
        <taxon>Poaceae</taxon>
        <taxon>PACMAD clade</taxon>
        <taxon>Chloridoideae</taxon>
        <taxon>Cynodonteae</taxon>
        <taxon>Eleusininae</taxon>
        <taxon>Eleusine</taxon>
    </lineage>
</organism>
<sequence>MHGEDPGNGGGDGVRISALDVVWDLVITGREEVGVDEDERGGAPNGAPSAGEHDGARGVLDGEARDDVTEDDVGEGAEPIDASAVTVSVEEDAEIAVEGDGRVGDHVVGVGEQATHECFLLLRAHAPFASHGPLFSSRDDARRRRSPEERKEKEKRPGGLGFRRLVNAAESEWFCFVL</sequence>
<evidence type="ECO:0000313" key="2">
    <source>
        <dbReference type="EMBL" id="GJN12105.1"/>
    </source>
</evidence>
<reference evidence="2" key="1">
    <citation type="journal article" date="2018" name="DNA Res.">
        <title>Multiple hybrid de novo genome assembly of finger millet, an orphan allotetraploid crop.</title>
        <authorList>
            <person name="Hatakeyama M."/>
            <person name="Aluri S."/>
            <person name="Balachadran M.T."/>
            <person name="Sivarajan S.R."/>
            <person name="Patrignani A."/>
            <person name="Gruter S."/>
            <person name="Poveda L."/>
            <person name="Shimizu-Inatsugi R."/>
            <person name="Baeten J."/>
            <person name="Francoijs K.J."/>
            <person name="Nataraja K.N."/>
            <person name="Reddy Y.A.N."/>
            <person name="Phadnis S."/>
            <person name="Ravikumar R.L."/>
            <person name="Schlapbach R."/>
            <person name="Sreeman S.M."/>
            <person name="Shimizu K.K."/>
        </authorList>
    </citation>
    <scope>NUCLEOTIDE SEQUENCE</scope>
</reference>
<name>A0AAV5DPI7_ELECO</name>
<feature type="compositionally biased region" description="Basic and acidic residues" evidence="1">
    <location>
        <begin position="51"/>
        <end position="67"/>
    </location>
</feature>
<dbReference type="Proteomes" id="UP001054889">
    <property type="component" value="Unassembled WGS sequence"/>
</dbReference>